<accession>A0ABU4XM61</accession>
<evidence type="ECO:0000313" key="8">
    <source>
        <dbReference type="EMBL" id="MDX8475088.1"/>
    </source>
</evidence>
<organism evidence="8 9">
    <name type="scientific">Mesorhizobium dulcispinae</name>
    <dbReference type="NCBI Taxonomy" id="3072316"/>
    <lineage>
        <taxon>Bacteria</taxon>
        <taxon>Pseudomonadati</taxon>
        <taxon>Pseudomonadota</taxon>
        <taxon>Alphaproteobacteria</taxon>
        <taxon>Hyphomicrobiales</taxon>
        <taxon>Phyllobacteriaceae</taxon>
        <taxon>Mesorhizobium</taxon>
    </lineage>
</organism>
<keyword evidence="5 6" id="KW-0472">Membrane</keyword>
<evidence type="ECO:0000259" key="7">
    <source>
        <dbReference type="Pfam" id="PF09335"/>
    </source>
</evidence>
<dbReference type="InterPro" id="IPR032816">
    <property type="entry name" value="VTT_dom"/>
</dbReference>
<evidence type="ECO:0000256" key="6">
    <source>
        <dbReference type="SAM" id="Phobius"/>
    </source>
</evidence>
<comment type="caution">
    <text evidence="8">The sequence shown here is derived from an EMBL/GenBank/DDBJ whole genome shotgun (WGS) entry which is preliminary data.</text>
</comment>
<evidence type="ECO:0000313" key="9">
    <source>
        <dbReference type="Proteomes" id="UP001271780"/>
    </source>
</evidence>
<protein>
    <submittedName>
        <fullName evidence="8">DedA family protein</fullName>
    </submittedName>
</protein>
<feature type="transmembrane region" description="Helical" evidence="6">
    <location>
        <begin position="136"/>
        <end position="159"/>
    </location>
</feature>
<dbReference type="InterPro" id="IPR051311">
    <property type="entry name" value="DedA_domain"/>
</dbReference>
<dbReference type="EMBL" id="JAVIIZ010000017">
    <property type="protein sequence ID" value="MDX8475088.1"/>
    <property type="molecule type" value="Genomic_DNA"/>
</dbReference>
<dbReference type="RefSeq" id="WP_320318066.1">
    <property type="nucleotide sequence ID" value="NZ_JAVIIX010000016.1"/>
</dbReference>
<keyword evidence="4 6" id="KW-1133">Transmembrane helix</keyword>
<feature type="transmembrane region" description="Helical" evidence="6">
    <location>
        <begin position="171"/>
        <end position="190"/>
    </location>
</feature>
<evidence type="ECO:0000256" key="3">
    <source>
        <dbReference type="ARBA" id="ARBA00022692"/>
    </source>
</evidence>
<gene>
    <name evidence="8" type="ORF">RFM27_23625</name>
</gene>
<reference evidence="8 9" key="1">
    <citation type="submission" date="2023-08" db="EMBL/GenBank/DDBJ databases">
        <title>Implementing the SeqCode for naming new Mesorhizobium species isolated from Vachellia karroo root nodules.</title>
        <authorList>
            <person name="Van Lill M."/>
        </authorList>
    </citation>
    <scope>NUCLEOTIDE SEQUENCE [LARGE SCALE GENOMIC DNA]</scope>
    <source>
        <strain evidence="8 9">VK23A</strain>
    </source>
</reference>
<name>A0ABU4XM61_9HYPH</name>
<dbReference type="PANTHER" id="PTHR42709:SF6">
    <property type="entry name" value="UNDECAPRENYL PHOSPHATE TRANSPORTER A"/>
    <property type="match status" value="1"/>
</dbReference>
<feature type="transmembrane region" description="Helical" evidence="6">
    <location>
        <begin position="46"/>
        <end position="68"/>
    </location>
</feature>
<sequence>MTDPLSAMLGLGLFGIACLAFTEKILPAPPSHVLLLFLGMTRSPDLATLCVLLAATTFGSTTGCLFWYAMGLRLGPARADALVGRFGRYIFLRHATYAGFARAYRRNHVRASLVAQFVPTVRNYLPILAGALRLPVLPFALATLFGATLWNTGFLIAGYSMRDSGHDLLVVAFRIIAIVVLLEMTALLALRYRRLWWPRLGPARG</sequence>
<keyword evidence="9" id="KW-1185">Reference proteome</keyword>
<evidence type="ECO:0000256" key="4">
    <source>
        <dbReference type="ARBA" id="ARBA00022989"/>
    </source>
</evidence>
<evidence type="ECO:0000256" key="1">
    <source>
        <dbReference type="ARBA" id="ARBA00004651"/>
    </source>
</evidence>
<proteinExistence type="predicted"/>
<evidence type="ECO:0000256" key="2">
    <source>
        <dbReference type="ARBA" id="ARBA00022475"/>
    </source>
</evidence>
<feature type="domain" description="VTT" evidence="7">
    <location>
        <begin position="30"/>
        <end position="159"/>
    </location>
</feature>
<keyword evidence="2" id="KW-1003">Cell membrane</keyword>
<dbReference type="Proteomes" id="UP001271780">
    <property type="component" value="Unassembled WGS sequence"/>
</dbReference>
<dbReference type="PANTHER" id="PTHR42709">
    <property type="entry name" value="ALKALINE PHOSPHATASE LIKE PROTEIN"/>
    <property type="match status" value="1"/>
</dbReference>
<dbReference type="Pfam" id="PF09335">
    <property type="entry name" value="VTT_dom"/>
    <property type="match status" value="1"/>
</dbReference>
<comment type="subcellular location">
    <subcellularLocation>
        <location evidence="1">Cell membrane</location>
        <topology evidence="1">Multi-pass membrane protein</topology>
    </subcellularLocation>
</comment>
<keyword evidence="3 6" id="KW-0812">Transmembrane</keyword>
<evidence type="ECO:0000256" key="5">
    <source>
        <dbReference type="ARBA" id="ARBA00023136"/>
    </source>
</evidence>